<dbReference type="Proteomes" id="UP000237000">
    <property type="component" value="Unassembled WGS sequence"/>
</dbReference>
<dbReference type="AlphaFoldDB" id="A0A2P5D5Y6"/>
<keyword evidence="2" id="KW-1185">Reference proteome</keyword>
<reference evidence="2" key="1">
    <citation type="submission" date="2016-06" db="EMBL/GenBank/DDBJ databases">
        <title>Parallel loss of symbiosis genes in relatives of nitrogen-fixing non-legume Parasponia.</title>
        <authorList>
            <person name="Van Velzen R."/>
            <person name="Holmer R."/>
            <person name="Bu F."/>
            <person name="Rutten L."/>
            <person name="Van Zeijl A."/>
            <person name="Liu W."/>
            <person name="Santuari L."/>
            <person name="Cao Q."/>
            <person name="Sharma T."/>
            <person name="Shen D."/>
            <person name="Roswanjaya Y."/>
            <person name="Wardhani T."/>
            <person name="Kalhor M.S."/>
            <person name="Jansen J."/>
            <person name="Van den Hoogen J."/>
            <person name="Gungor B."/>
            <person name="Hartog M."/>
            <person name="Hontelez J."/>
            <person name="Verver J."/>
            <person name="Yang W.-C."/>
            <person name="Schijlen E."/>
            <person name="Repin R."/>
            <person name="Schilthuizen M."/>
            <person name="Schranz E."/>
            <person name="Heidstra R."/>
            <person name="Miyata K."/>
            <person name="Fedorova E."/>
            <person name="Kohlen W."/>
            <person name="Bisseling T."/>
            <person name="Smit S."/>
            <person name="Geurts R."/>
        </authorList>
    </citation>
    <scope>NUCLEOTIDE SEQUENCE [LARGE SCALE GENOMIC DNA]</scope>
    <source>
        <strain evidence="2">cv. RG33-2</strain>
    </source>
</reference>
<dbReference type="InParanoid" id="A0A2P5D5Y6"/>
<name>A0A2P5D5Y6_TREOI</name>
<comment type="caution">
    <text evidence="1">The sequence shown here is derived from an EMBL/GenBank/DDBJ whole genome shotgun (WGS) entry which is preliminary data.</text>
</comment>
<evidence type="ECO:0000313" key="1">
    <source>
        <dbReference type="EMBL" id="PON68666.1"/>
    </source>
</evidence>
<evidence type="ECO:0000313" key="2">
    <source>
        <dbReference type="Proteomes" id="UP000237000"/>
    </source>
</evidence>
<organism evidence="1 2">
    <name type="scientific">Trema orientale</name>
    <name type="common">Charcoal tree</name>
    <name type="synonym">Celtis orientalis</name>
    <dbReference type="NCBI Taxonomy" id="63057"/>
    <lineage>
        <taxon>Eukaryota</taxon>
        <taxon>Viridiplantae</taxon>
        <taxon>Streptophyta</taxon>
        <taxon>Embryophyta</taxon>
        <taxon>Tracheophyta</taxon>
        <taxon>Spermatophyta</taxon>
        <taxon>Magnoliopsida</taxon>
        <taxon>eudicotyledons</taxon>
        <taxon>Gunneridae</taxon>
        <taxon>Pentapetalae</taxon>
        <taxon>rosids</taxon>
        <taxon>fabids</taxon>
        <taxon>Rosales</taxon>
        <taxon>Cannabaceae</taxon>
        <taxon>Trema</taxon>
    </lineage>
</organism>
<dbReference type="EMBL" id="JXTC01000293">
    <property type="protein sequence ID" value="PON68666.1"/>
    <property type="molecule type" value="Genomic_DNA"/>
</dbReference>
<gene>
    <name evidence="1" type="ORF">TorRG33x02_261460</name>
</gene>
<protein>
    <submittedName>
        <fullName evidence="1">Uncharacterized protein</fullName>
    </submittedName>
</protein>
<accession>A0A2P5D5Y6</accession>
<sequence>MLLSSHFCQDLNFRLLGRNVYVSIEQEKLTGYT</sequence>
<proteinExistence type="predicted"/>